<name>A0A2J6TTP9_9HELO</name>
<accession>A0A2J6TTP9</accession>
<evidence type="ECO:0000313" key="2">
    <source>
        <dbReference type="Proteomes" id="UP000235371"/>
    </source>
</evidence>
<dbReference type="EMBL" id="KZ613743">
    <property type="protein sequence ID" value="PMD66376.1"/>
    <property type="molecule type" value="Genomic_DNA"/>
</dbReference>
<gene>
    <name evidence="1" type="ORF">K444DRAFT_623889</name>
</gene>
<dbReference type="RefSeq" id="XP_024743280.1">
    <property type="nucleotide sequence ID" value="XM_024882334.1"/>
</dbReference>
<organism evidence="1 2">
    <name type="scientific">Hyaloscypha bicolor E</name>
    <dbReference type="NCBI Taxonomy" id="1095630"/>
    <lineage>
        <taxon>Eukaryota</taxon>
        <taxon>Fungi</taxon>
        <taxon>Dikarya</taxon>
        <taxon>Ascomycota</taxon>
        <taxon>Pezizomycotina</taxon>
        <taxon>Leotiomycetes</taxon>
        <taxon>Helotiales</taxon>
        <taxon>Hyaloscyphaceae</taxon>
        <taxon>Hyaloscypha</taxon>
        <taxon>Hyaloscypha bicolor</taxon>
    </lineage>
</organism>
<protein>
    <submittedName>
        <fullName evidence="1">Uncharacterized protein</fullName>
    </submittedName>
</protein>
<dbReference type="AlphaFoldDB" id="A0A2J6TTP9"/>
<dbReference type="InParanoid" id="A0A2J6TTP9"/>
<evidence type="ECO:0000313" key="1">
    <source>
        <dbReference type="EMBL" id="PMD66376.1"/>
    </source>
</evidence>
<sequence length="194" mass="22466">MYILKYHRHHLLELAEYITAGFLTGFICQLLFAKGWENQKPFLLPSSAIKRIRGIYANFLLQGATKRLDERSFVYGRKIERDFRERIKEHCQDTKEAKTKGKDSHHRMFCVREDFTDDEFFILAVYGKDTHPAINELPEGFTIIALGPYESRPFLDLTSQLQLPVVADSYDRRLGLGAKSRSWNDAIGDFSTTP</sequence>
<dbReference type="GeneID" id="36590411"/>
<keyword evidence="2" id="KW-1185">Reference proteome</keyword>
<dbReference type="Proteomes" id="UP000235371">
    <property type="component" value="Unassembled WGS sequence"/>
</dbReference>
<reference evidence="1 2" key="1">
    <citation type="submission" date="2016-04" db="EMBL/GenBank/DDBJ databases">
        <title>A degradative enzymes factory behind the ericoid mycorrhizal symbiosis.</title>
        <authorList>
            <consortium name="DOE Joint Genome Institute"/>
            <person name="Martino E."/>
            <person name="Morin E."/>
            <person name="Grelet G."/>
            <person name="Kuo A."/>
            <person name="Kohler A."/>
            <person name="Daghino S."/>
            <person name="Barry K."/>
            <person name="Choi C."/>
            <person name="Cichocki N."/>
            <person name="Clum A."/>
            <person name="Copeland A."/>
            <person name="Hainaut M."/>
            <person name="Haridas S."/>
            <person name="Labutti K."/>
            <person name="Lindquist E."/>
            <person name="Lipzen A."/>
            <person name="Khouja H.-R."/>
            <person name="Murat C."/>
            <person name="Ohm R."/>
            <person name="Olson A."/>
            <person name="Spatafora J."/>
            <person name="Veneault-Fourrey C."/>
            <person name="Henrissat B."/>
            <person name="Grigoriev I."/>
            <person name="Martin F."/>
            <person name="Perotto S."/>
        </authorList>
    </citation>
    <scope>NUCLEOTIDE SEQUENCE [LARGE SCALE GENOMIC DNA]</scope>
    <source>
        <strain evidence="1 2">E</strain>
    </source>
</reference>
<proteinExistence type="predicted"/>
<dbReference type="OrthoDB" id="10608372at2759"/>